<feature type="transmembrane region" description="Helical" evidence="1">
    <location>
        <begin position="215"/>
        <end position="240"/>
    </location>
</feature>
<evidence type="ECO:0000313" key="3">
    <source>
        <dbReference type="Proteomes" id="UP000242699"/>
    </source>
</evidence>
<sequence length="251" mass="28475">MYLKIYRISAEIFCKHRKIVWLLVWQCVFLIITGLTVLVLGVNQTRHGVPLSRSLLPPVYVFLLLPYFAAAFLGTLAEAMRQNPVTIGNFFGNGLRYFGRSYGLILSVLLVLVTWLLVIGVLFAVMHIVLRFSLGSSFKILALVGLFLALIGSMWLLWTMNLLFVGGFRWLRAFKYAWILQRKNFFLSLAATITALAGQLILIIMTLWITRIAGIGGQMAGLLLVMFLTVFWTLSFMALYRLTRKTQNPSQ</sequence>
<evidence type="ECO:0000256" key="1">
    <source>
        <dbReference type="SAM" id="Phobius"/>
    </source>
</evidence>
<organism evidence="2 3">
    <name type="scientific">Sulfobacillus benefaciens</name>
    <dbReference type="NCBI Taxonomy" id="453960"/>
    <lineage>
        <taxon>Bacteria</taxon>
        <taxon>Bacillati</taxon>
        <taxon>Bacillota</taxon>
        <taxon>Clostridia</taxon>
        <taxon>Eubacteriales</taxon>
        <taxon>Clostridiales Family XVII. Incertae Sedis</taxon>
        <taxon>Sulfobacillus</taxon>
    </lineage>
</organism>
<evidence type="ECO:0000313" key="2">
    <source>
        <dbReference type="EMBL" id="PSR30304.1"/>
    </source>
</evidence>
<comment type="caution">
    <text evidence="2">The sequence shown here is derived from an EMBL/GenBank/DDBJ whole genome shotgun (WGS) entry which is preliminary data.</text>
</comment>
<feature type="transmembrane region" description="Helical" evidence="1">
    <location>
        <begin position="185"/>
        <end position="209"/>
    </location>
</feature>
<keyword evidence="1" id="KW-0812">Transmembrane</keyword>
<gene>
    <name evidence="2" type="ORF">C7B43_06185</name>
</gene>
<dbReference type="EMBL" id="PXYT01000011">
    <property type="protein sequence ID" value="PSR30304.1"/>
    <property type="molecule type" value="Genomic_DNA"/>
</dbReference>
<proteinExistence type="predicted"/>
<feature type="transmembrane region" description="Helical" evidence="1">
    <location>
        <begin position="60"/>
        <end position="80"/>
    </location>
</feature>
<protein>
    <submittedName>
        <fullName evidence="2">Uncharacterized protein</fullName>
    </submittedName>
</protein>
<keyword evidence="1" id="KW-0472">Membrane</keyword>
<feature type="transmembrane region" description="Helical" evidence="1">
    <location>
        <begin position="140"/>
        <end position="164"/>
    </location>
</feature>
<reference evidence="2 3" key="1">
    <citation type="journal article" date="2014" name="BMC Genomics">
        <title>Comparison of environmental and isolate Sulfobacillus genomes reveals diverse carbon, sulfur, nitrogen, and hydrogen metabolisms.</title>
        <authorList>
            <person name="Justice N.B."/>
            <person name="Norman A."/>
            <person name="Brown C.T."/>
            <person name="Singh A."/>
            <person name="Thomas B.C."/>
            <person name="Banfield J.F."/>
        </authorList>
    </citation>
    <scope>NUCLEOTIDE SEQUENCE [LARGE SCALE GENOMIC DNA]</scope>
    <source>
        <strain evidence="2">AMDSBA1</strain>
    </source>
</reference>
<dbReference type="Proteomes" id="UP000242699">
    <property type="component" value="Unassembled WGS sequence"/>
</dbReference>
<feature type="transmembrane region" description="Helical" evidence="1">
    <location>
        <begin position="101"/>
        <end position="128"/>
    </location>
</feature>
<dbReference type="AlphaFoldDB" id="A0A2T2X722"/>
<name>A0A2T2X722_9FIRM</name>
<accession>A0A2T2X722</accession>
<keyword evidence="1" id="KW-1133">Transmembrane helix</keyword>
<feature type="transmembrane region" description="Helical" evidence="1">
    <location>
        <begin position="20"/>
        <end position="40"/>
    </location>
</feature>